<keyword evidence="5" id="KW-1015">Disulfide bond</keyword>
<accession>A0A813TV88</accession>
<evidence type="ECO:0000256" key="3">
    <source>
        <dbReference type="ARBA" id="ARBA00022833"/>
    </source>
</evidence>
<dbReference type="InterPro" id="IPR036163">
    <property type="entry name" value="HMA_dom_sf"/>
</dbReference>
<dbReference type="EMBL" id="CAJOBC010000558">
    <property type="protein sequence ID" value="CAF3600422.1"/>
    <property type="molecule type" value="Genomic_DNA"/>
</dbReference>
<dbReference type="PANTHER" id="PTHR10003">
    <property type="entry name" value="SUPEROXIDE DISMUTASE CU-ZN -RELATED"/>
    <property type="match status" value="1"/>
</dbReference>
<proteinExistence type="predicted"/>
<comment type="caution">
    <text evidence="7">The sequence shown here is derived from an EMBL/GenBank/DDBJ whole genome shotgun (WGS) entry which is preliminary data.</text>
</comment>
<dbReference type="GO" id="GO:0005507">
    <property type="term" value="F:copper ion binding"/>
    <property type="evidence" value="ECO:0007669"/>
    <property type="project" value="InterPro"/>
</dbReference>
<dbReference type="AlphaFoldDB" id="A0A813TV88"/>
<evidence type="ECO:0000256" key="1">
    <source>
        <dbReference type="ARBA" id="ARBA00001947"/>
    </source>
</evidence>
<name>A0A813TV88_9BILA</name>
<evidence type="ECO:0000256" key="4">
    <source>
        <dbReference type="ARBA" id="ARBA00023008"/>
    </source>
</evidence>
<dbReference type="Proteomes" id="UP000663829">
    <property type="component" value="Unassembled WGS sequence"/>
</dbReference>
<keyword evidence="2" id="KW-0479">Metal-binding</keyword>
<dbReference type="OrthoDB" id="666972at2759"/>
<dbReference type="SUPFAM" id="SSF49329">
    <property type="entry name" value="Cu,Zn superoxide dismutase-like"/>
    <property type="match status" value="1"/>
</dbReference>
<dbReference type="PRINTS" id="PR00068">
    <property type="entry name" value="CUZNDISMTASE"/>
</dbReference>
<dbReference type="EMBL" id="CAJNOQ010000558">
    <property type="protein sequence ID" value="CAF0814466.1"/>
    <property type="molecule type" value="Genomic_DNA"/>
</dbReference>
<evidence type="ECO:0000313" key="9">
    <source>
        <dbReference type="Proteomes" id="UP000663829"/>
    </source>
</evidence>
<dbReference type="Gene3D" id="3.30.70.100">
    <property type="match status" value="1"/>
</dbReference>
<evidence type="ECO:0000256" key="2">
    <source>
        <dbReference type="ARBA" id="ARBA00022723"/>
    </source>
</evidence>
<dbReference type="GO" id="GO:0006801">
    <property type="term" value="P:superoxide metabolic process"/>
    <property type="evidence" value="ECO:0007669"/>
    <property type="project" value="InterPro"/>
</dbReference>
<feature type="domain" description="Superoxide dismutase copper/zinc binding" evidence="6">
    <location>
        <begin position="90"/>
        <end position="220"/>
    </location>
</feature>
<keyword evidence="9" id="KW-1185">Reference proteome</keyword>
<evidence type="ECO:0000313" key="7">
    <source>
        <dbReference type="EMBL" id="CAF0814466.1"/>
    </source>
</evidence>
<dbReference type="InterPro" id="IPR024134">
    <property type="entry name" value="SOD_Cu/Zn_/chaperone"/>
</dbReference>
<protein>
    <recommendedName>
        <fullName evidence="6">Superoxide dismutase copper/zinc binding domain-containing protein</fullName>
    </recommendedName>
</protein>
<dbReference type="InterPro" id="IPR001424">
    <property type="entry name" value="SOD_Cu_Zn_dom"/>
</dbReference>
<comment type="cofactor">
    <cofactor evidence="1">
        <name>Zn(2+)</name>
        <dbReference type="ChEBI" id="CHEBI:29105"/>
    </cofactor>
</comment>
<evidence type="ECO:0000256" key="5">
    <source>
        <dbReference type="ARBA" id="ARBA00023157"/>
    </source>
</evidence>
<organism evidence="7 9">
    <name type="scientific">Didymodactylos carnosus</name>
    <dbReference type="NCBI Taxonomy" id="1234261"/>
    <lineage>
        <taxon>Eukaryota</taxon>
        <taxon>Metazoa</taxon>
        <taxon>Spiralia</taxon>
        <taxon>Gnathifera</taxon>
        <taxon>Rotifera</taxon>
        <taxon>Eurotatoria</taxon>
        <taxon>Bdelloidea</taxon>
        <taxon>Philodinida</taxon>
        <taxon>Philodinidae</taxon>
        <taxon>Didymodactylos</taxon>
    </lineage>
</organism>
<dbReference type="InterPro" id="IPR036423">
    <property type="entry name" value="SOD-like_Cu/Zn_dom_sf"/>
</dbReference>
<reference evidence="7" key="1">
    <citation type="submission" date="2021-02" db="EMBL/GenBank/DDBJ databases">
        <authorList>
            <person name="Nowell W R."/>
        </authorList>
    </citation>
    <scope>NUCLEOTIDE SEQUENCE</scope>
</reference>
<gene>
    <name evidence="7" type="ORF">GPM918_LOCUS4210</name>
    <name evidence="8" type="ORF">SRO942_LOCUS4210</name>
</gene>
<dbReference type="Proteomes" id="UP000681722">
    <property type="component" value="Unassembled WGS sequence"/>
</dbReference>
<dbReference type="FunFam" id="2.60.40.200:FF:000004">
    <property type="entry name" value="Copper chaperone for superoxide dismutase"/>
    <property type="match status" value="1"/>
</dbReference>
<keyword evidence="3" id="KW-0862">Zinc</keyword>
<dbReference type="Pfam" id="PF00080">
    <property type="entry name" value="Sod_Cu"/>
    <property type="match status" value="1"/>
</dbReference>
<keyword evidence="4" id="KW-0186">Copper</keyword>
<sequence>MLSAEEQRPVKLEFIVDINDQQKVTELRNILSNQNGIKNADINLDNKRVVVETTLQSSKVQNIIENSLKTDAVLMGAAVSAVVGKDSRVCGLVRFIQVEENTCVVDGSIDGLSPGEHGINIHEFGDLSSGCDSCGDHYNPFRKSHGGPTDSERHVGDLGNVVADEYGSARFRLLNRFVKVSDIIGRSFVVHANKDDYGLGDNYLSKMTGNSEPRLACGIIARSAGLFENTKRLCTCSGATIWEERKQAKAKEQIFSNRTSS</sequence>
<evidence type="ECO:0000313" key="8">
    <source>
        <dbReference type="EMBL" id="CAF3600422.1"/>
    </source>
</evidence>
<evidence type="ECO:0000259" key="6">
    <source>
        <dbReference type="Pfam" id="PF00080"/>
    </source>
</evidence>
<dbReference type="Gene3D" id="2.60.40.200">
    <property type="entry name" value="Superoxide dismutase, copper/zinc binding domain"/>
    <property type="match status" value="1"/>
</dbReference>
<dbReference type="SUPFAM" id="SSF55008">
    <property type="entry name" value="HMA, heavy metal-associated domain"/>
    <property type="match status" value="1"/>
</dbReference>
<dbReference type="CDD" id="cd00305">
    <property type="entry name" value="Cu-Zn_Superoxide_Dismutase"/>
    <property type="match status" value="1"/>
</dbReference>